<keyword evidence="1" id="KW-0479">Metal-binding</keyword>
<proteinExistence type="predicted"/>
<feature type="domain" description="C2H2-type" evidence="7">
    <location>
        <begin position="130"/>
        <end position="159"/>
    </location>
</feature>
<dbReference type="InterPro" id="IPR036236">
    <property type="entry name" value="Znf_C2H2_sf"/>
</dbReference>
<feature type="region of interest" description="Disordered" evidence="6">
    <location>
        <begin position="40"/>
        <end position="82"/>
    </location>
</feature>
<protein>
    <recommendedName>
        <fullName evidence="7">C2H2-type domain-containing protein</fullName>
    </recommendedName>
</protein>
<dbReference type="FunFam" id="3.30.160.60:FF:003212">
    <property type="entry name" value="Zinc finger protein 367"/>
    <property type="match status" value="1"/>
</dbReference>
<dbReference type="FunFam" id="3.30.160.60:FF:000474">
    <property type="entry name" value="zinc finger protein 367"/>
    <property type="match status" value="1"/>
</dbReference>
<keyword evidence="4" id="KW-0862">Zinc</keyword>
<evidence type="ECO:0000256" key="3">
    <source>
        <dbReference type="ARBA" id="ARBA00022771"/>
    </source>
</evidence>
<feature type="compositionally biased region" description="Polar residues" evidence="6">
    <location>
        <begin position="1"/>
        <end position="10"/>
    </location>
</feature>
<dbReference type="PANTHER" id="PTHR14003">
    <property type="entry name" value="TRANSCRIPTIONAL REPRESSOR PROTEIN YY"/>
    <property type="match status" value="1"/>
</dbReference>
<keyword evidence="3 5" id="KW-0863">Zinc-finger</keyword>
<keyword evidence="9" id="KW-1185">Reference proteome</keyword>
<dbReference type="PROSITE" id="PS00028">
    <property type="entry name" value="ZINC_FINGER_C2H2_1"/>
    <property type="match status" value="2"/>
</dbReference>
<gene>
    <name evidence="8" type="ORF">KQX54_007063</name>
</gene>
<sequence length="681" mass="77014">MEMHTPQRSSADAMMPRSPPMSDTTLYPWNWGEEARNVNLSPGSSCSSPEYRDHHHSGSSGSIKAGVTPGTRNSNESHRRGRPRADALTNLMMQGSTSPSSIKCTFCNRVFPREKSLQAHLRTHTGERPYPCDYPGCTKAFTQSGQLKTHQRLHTGEKPFLCTGPGCEMRFTHANRHCPDHPYATLTRSDDFVLKPVSGNTELPHDVTRWLERYKMARDREDRTPTGKDRKKKSWKSCSDYKRLKSRKGLMMDAGEQENRDCKSPNQRIYCSESQDSQEESQDDEATEACQALQHSEDEDSVTTATKLSATPVRPMFDRLQPKKRWLREACREQLAKPLEWDSQPKRPLIEQDEAQIESTPLRSVSCIRNFNEEVDFHSLAPDKLEEEPSEEAAKGYERPLWRSASPKSRSDRVGMNVAKELVFDETPHQKTPPQNLWSHQSINSNQVPMSNDLCRGSLVDNLISDSNINNNLSVTDLSWGRDNSRDLQCSLANDNLNDINLNATDLSWSRDTARDLHSNDNLININVNNLTNKSATDLSWSRDNEPQGYEQLPRLPQLRVEDELNKTRSDNETRPTVLILAGSHSHHDSRNIVQRVGYNINDNSSICSNNNNNCKVTGAESGEQIVKDPASKPDNKKWMGALALMELAKTQEEDDRAQAIGSVDTTEIMAVHSDLKYTQL</sequence>
<keyword evidence="2" id="KW-0677">Repeat</keyword>
<dbReference type="GO" id="GO:0000981">
    <property type="term" value="F:DNA-binding transcription factor activity, RNA polymerase II-specific"/>
    <property type="evidence" value="ECO:0007669"/>
    <property type="project" value="TreeGrafter"/>
</dbReference>
<accession>A0AAV7I7M5</accession>
<dbReference type="GO" id="GO:0031519">
    <property type="term" value="C:PcG protein complex"/>
    <property type="evidence" value="ECO:0007669"/>
    <property type="project" value="TreeGrafter"/>
</dbReference>
<comment type="caution">
    <text evidence="8">The sequence shown here is derived from an EMBL/GenBank/DDBJ whole genome shotgun (WGS) entry which is preliminary data.</text>
</comment>
<evidence type="ECO:0000256" key="5">
    <source>
        <dbReference type="PROSITE-ProRule" id="PRU00042"/>
    </source>
</evidence>
<evidence type="ECO:0000313" key="8">
    <source>
        <dbReference type="EMBL" id="KAH0546191.1"/>
    </source>
</evidence>
<dbReference type="InterPro" id="IPR013087">
    <property type="entry name" value="Znf_C2H2_type"/>
</dbReference>
<dbReference type="GO" id="GO:0000978">
    <property type="term" value="F:RNA polymerase II cis-regulatory region sequence-specific DNA binding"/>
    <property type="evidence" value="ECO:0007669"/>
    <property type="project" value="TreeGrafter"/>
</dbReference>
<feature type="compositionally biased region" description="Acidic residues" evidence="6">
    <location>
        <begin position="276"/>
        <end position="286"/>
    </location>
</feature>
<dbReference type="PANTHER" id="PTHR14003:SF26">
    <property type="entry name" value="ZINC FINGER PROTEIN 367"/>
    <property type="match status" value="1"/>
</dbReference>
<reference evidence="8 9" key="1">
    <citation type="journal article" date="2021" name="J. Hered.">
        <title>A chromosome-level genome assembly of the parasitoid wasp, Cotesia glomerata (Hymenoptera: Braconidae).</title>
        <authorList>
            <person name="Pinto B.J."/>
            <person name="Weis J.J."/>
            <person name="Gamble T."/>
            <person name="Ode P.J."/>
            <person name="Paul R."/>
            <person name="Zaspel J.M."/>
        </authorList>
    </citation>
    <scope>NUCLEOTIDE SEQUENCE [LARGE SCALE GENOMIC DNA]</scope>
    <source>
        <strain evidence="8">CgM1</strain>
    </source>
</reference>
<organism evidence="8 9">
    <name type="scientific">Cotesia glomerata</name>
    <name type="common">Lepidopteran parasitic wasp</name>
    <name type="synonym">Apanteles glomeratus</name>
    <dbReference type="NCBI Taxonomy" id="32391"/>
    <lineage>
        <taxon>Eukaryota</taxon>
        <taxon>Metazoa</taxon>
        <taxon>Ecdysozoa</taxon>
        <taxon>Arthropoda</taxon>
        <taxon>Hexapoda</taxon>
        <taxon>Insecta</taxon>
        <taxon>Pterygota</taxon>
        <taxon>Neoptera</taxon>
        <taxon>Endopterygota</taxon>
        <taxon>Hymenoptera</taxon>
        <taxon>Apocrita</taxon>
        <taxon>Ichneumonoidea</taxon>
        <taxon>Braconidae</taxon>
        <taxon>Microgastrinae</taxon>
        <taxon>Cotesia</taxon>
    </lineage>
</organism>
<feature type="domain" description="C2H2-type" evidence="7">
    <location>
        <begin position="102"/>
        <end position="129"/>
    </location>
</feature>
<evidence type="ECO:0000256" key="4">
    <source>
        <dbReference type="ARBA" id="ARBA00022833"/>
    </source>
</evidence>
<dbReference type="SUPFAM" id="SSF57667">
    <property type="entry name" value="beta-beta-alpha zinc fingers"/>
    <property type="match status" value="1"/>
</dbReference>
<dbReference type="Pfam" id="PF00096">
    <property type="entry name" value="zf-C2H2"/>
    <property type="match status" value="2"/>
</dbReference>
<dbReference type="GO" id="GO:0008270">
    <property type="term" value="F:zinc ion binding"/>
    <property type="evidence" value="ECO:0007669"/>
    <property type="project" value="UniProtKB-KW"/>
</dbReference>
<dbReference type="SMART" id="SM00355">
    <property type="entry name" value="ZnF_C2H2"/>
    <property type="match status" value="2"/>
</dbReference>
<evidence type="ECO:0000256" key="6">
    <source>
        <dbReference type="SAM" id="MobiDB-lite"/>
    </source>
</evidence>
<feature type="region of interest" description="Disordered" evidence="6">
    <location>
        <begin position="1"/>
        <end position="21"/>
    </location>
</feature>
<evidence type="ECO:0000256" key="1">
    <source>
        <dbReference type="ARBA" id="ARBA00022723"/>
    </source>
</evidence>
<name>A0AAV7I7M5_COTGL</name>
<evidence type="ECO:0000259" key="7">
    <source>
        <dbReference type="PROSITE" id="PS50157"/>
    </source>
</evidence>
<feature type="region of interest" description="Disordered" evidence="6">
    <location>
        <begin position="246"/>
        <end position="286"/>
    </location>
</feature>
<dbReference type="Gene3D" id="3.30.160.60">
    <property type="entry name" value="Classic Zinc Finger"/>
    <property type="match status" value="3"/>
</dbReference>
<dbReference type="GO" id="GO:0005667">
    <property type="term" value="C:transcription regulator complex"/>
    <property type="evidence" value="ECO:0007669"/>
    <property type="project" value="TreeGrafter"/>
</dbReference>
<evidence type="ECO:0000256" key="2">
    <source>
        <dbReference type="ARBA" id="ARBA00022737"/>
    </source>
</evidence>
<dbReference type="PROSITE" id="PS50157">
    <property type="entry name" value="ZINC_FINGER_C2H2_2"/>
    <property type="match status" value="2"/>
</dbReference>
<dbReference type="Proteomes" id="UP000826195">
    <property type="component" value="Unassembled WGS sequence"/>
</dbReference>
<dbReference type="GO" id="GO:0000785">
    <property type="term" value="C:chromatin"/>
    <property type="evidence" value="ECO:0007669"/>
    <property type="project" value="TreeGrafter"/>
</dbReference>
<evidence type="ECO:0000313" key="9">
    <source>
        <dbReference type="Proteomes" id="UP000826195"/>
    </source>
</evidence>
<dbReference type="EMBL" id="JAHXZJ010002237">
    <property type="protein sequence ID" value="KAH0546191.1"/>
    <property type="molecule type" value="Genomic_DNA"/>
</dbReference>
<dbReference type="AlphaFoldDB" id="A0AAV7I7M5"/>